<organism evidence="3 4">
    <name type="scientific">Giesbergeria anulus</name>
    <dbReference type="NCBI Taxonomy" id="180197"/>
    <lineage>
        <taxon>Bacteria</taxon>
        <taxon>Pseudomonadati</taxon>
        <taxon>Pseudomonadota</taxon>
        <taxon>Betaproteobacteria</taxon>
        <taxon>Burkholderiales</taxon>
        <taxon>Comamonadaceae</taxon>
        <taxon>Giesbergeria</taxon>
    </lineage>
</organism>
<proteinExistence type="inferred from homology"/>
<sequence>MSESVFSSPSTPVLTLADGGVATITLNRPAHRNRLENADLKALLYLFAQIDADPSIRVVVLTANTADQPKPVFCAGYHIGGFGGEDESGSALFERVADALAVLHPVTICALNGSVYGGATDLVLACDLRVALDGIEFRMPATALGLHYYPSGLQRYVARLGVSAAKRAFLTARPFTAQMLWNTGCLEAVVPDVAAMEATLAALVQDVSALAPLAVRATKQSINEIATGQANWPAMREREALTSESEDFAEGRRAFAERRKPVFTGH</sequence>
<dbReference type="Gene3D" id="1.10.12.10">
    <property type="entry name" value="Lyase 2-enoyl-coa Hydratase, Chain A, domain 2"/>
    <property type="match status" value="1"/>
</dbReference>
<protein>
    <submittedName>
        <fullName evidence="3">Enoyl-CoA hydratase/carnithine racemase</fullName>
    </submittedName>
</protein>
<dbReference type="STRING" id="180197.SAMN02982919_00567"/>
<dbReference type="CDD" id="cd06558">
    <property type="entry name" value="crotonase-like"/>
    <property type="match status" value="1"/>
</dbReference>
<keyword evidence="4" id="KW-1185">Reference proteome</keyword>
<evidence type="ECO:0000256" key="2">
    <source>
        <dbReference type="ARBA" id="ARBA00023239"/>
    </source>
</evidence>
<dbReference type="InterPro" id="IPR029045">
    <property type="entry name" value="ClpP/crotonase-like_dom_sf"/>
</dbReference>
<evidence type="ECO:0000256" key="1">
    <source>
        <dbReference type="ARBA" id="ARBA00005254"/>
    </source>
</evidence>
<dbReference type="GO" id="GO:0006635">
    <property type="term" value="P:fatty acid beta-oxidation"/>
    <property type="evidence" value="ECO:0007669"/>
    <property type="project" value="TreeGrafter"/>
</dbReference>
<dbReference type="SUPFAM" id="SSF52096">
    <property type="entry name" value="ClpP/crotonase"/>
    <property type="match status" value="1"/>
</dbReference>
<reference evidence="3 4" key="1">
    <citation type="submission" date="2016-10" db="EMBL/GenBank/DDBJ databases">
        <authorList>
            <person name="de Groot N.N."/>
        </authorList>
    </citation>
    <scope>NUCLEOTIDE SEQUENCE [LARGE SCALE GENOMIC DNA]</scope>
    <source>
        <strain evidence="3 4">ATCC 35958</strain>
    </source>
</reference>
<dbReference type="PANTHER" id="PTHR11941">
    <property type="entry name" value="ENOYL-COA HYDRATASE-RELATED"/>
    <property type="match status" value="1"/>
</dbReference>
<gene>
    <name evidence="3" type="ORF">SAMN02982919_00567</name>
</gene>
<dbReference type="InterPro" id="IPR001753">
    <property type="entry name" value="Enoyl-CoA_hydra/iso"/>
</dbReference>
<dbReference type="PANTHER" id="PTHR11941:SF54">
    <property type="entry name" value="ENOYL-COA HYDRATASE, MITOCHONDRIAL"/>
    <property type="match status" value="1"/>
</dbReference>
<dbReference type="InterPro" id="IPR014748">
    <property type="entry name" value="Enoyl-CoA_hydra_C"/>
</dbReference>
<dbReference type="Gene3D" id="3.90.226.10">
    <property type="entry name" value="2-enoyl-CoA Hydratase, Chain A, domain 1"/>
    <property type="match status" value="1"/>
</dbReference>
<evidence type="ECO:0000313" key="4">
    <source>
        <dbReference type="Proteomes" id="UP000199766"/>
    </source>
</evidence>
<dbReference type="EMBL" id="FOGD01000001">
    <property type="protein sequence ID" value="SEQ37807.1"/>
    <property type="molecule type" value="Genomic_DNA"/>
</dbReference>
<evidence type="ECO:0000313" key="3">
    <source>
        <dbReference type="EMBL" id="SEQ37807.1"/>
    </source>
</evidence>
<dbReference type="AlphaFoldDB" id="A0A1H9FIT9"/>
<name>A0A1H9FIT9_9BURK</name>
<dbReference type="Pfam" id="PF00378">
    <property type="entry name" value="ECH_1"/>
    <property type="match status" value="1"/>
</dbReference>
<accession>A0A1H9FIT9</accession>
<dbReference type="RefSeq" id="WP_091452382.1">
    <property type="nucleotide sequence ID" value="NZ_FOGD01000001.1"/>
</dbReference>
<dbReference type="Proteomes" id="UP000199766">
    <property type="component" value="Unassembled WGS sequence"/>
</dbReference>
<dbReference type="OrthoDB" id="2862111at2"/>
<keyword evidence="2" id="KW-0456">Lyase</keyword>
<comment type="similarity">
    <text evidence="1">Belongs to the enoyl-CoA hydratase/isomerase family.</text>
</comment>
<dbReference type="GO" id="GO:0016829">
    <property type="term" value="F:lyase activity"/>
    <property type="evidence" value="ECO:0007669"/>
    <property type="project" value="UniProtKB-KW"/>
</dbReference>